<dbReference type="AlphaFoldDB" id="A0A0F9JDN2"/>
<proteinExistence type="predicted"/>
<reference evidence="1" key="1">
    <citation type="journal article" date="2015" name="Nature">
        <title>Complex archaea that bridge the gap between prokaryotes and eukaryotes.</title>
        <authorList>
            <person name="Spang A."/>
            <person name="Saw J.H."/>
            <person name="Jorgensen S.L."/>
            <person name="Zaremba-Niedzwiedzka K."/>
            <person name="Martijn J."/>
            <person name="Lind A.E."/>
            <person name="van Eijk R."/>
            <person name="Schleper C."/>
            <person name="Guy L."/>
            <person name="Ettema T.J."/>
        </authorList>
    </citation>
    <scope>NUCLEOTIDE SEQUENCE</scope>
</reference>
<protein>
    <submittedName>
        <fullName evidence="1">Uncharacterized protein</fullName>
    </submittedName>
</protein>
<sequence length="32" mass="3886">MGEVEEISVFLLVSLDFMTWTHIRRWKVIYDA</sequence>
<organism evidence="1">
    <name type="scientific">marine sediment metagenome</name>
    <dbReference type="NCBI Taxonomy" id="412755"/>
    <lineage>
        <taxon>unclassified sequences</taxon>
        <taxon>metagenomes</taxon>
        <taxon>ecological metagenomes</taxon>
    </lineage>
</organism>
<comment type="caution">
    <text evidence="1">The sequence shown here is derived from an EMBL/GenBank/DDBJ whole genome shotgun (WGS) entry which is preliminary data.</text>
</comment>
<dbReference type="EMBL" id="LAZR01011689">
    <property type="protein sequence ID" value="KKM60381.1"/>
    <property type="molecule type" value="Genomic_DNA"/>
</dbReference>
<accession>A0A0F9JDN2</accession>
<gene>
    <name evidence="1" type="ORF">LCGC14_1542380</name>
</gene>
<name>A0A0F9JDN2_9ZZZZ</name>
<evidence type="ECO:0000313" key="1">
    <source>
        <dbReference type="EMBL" id="KKM60381.1"/>
    </source>
</evidence>